<name>A0ACD1G0A6_9EURO</name>
<keyword evidence="2" id="KW-1185">Reference proteome</keyword>
<proteinExistence type="predicted"/>
<reference evidence="1" key="1">
    <citation type="submission" date="2018-02" db="EMBL/GenBank/DDBJ databases">
        <title>The genomes of Aspergillus section Nigri reveals drivers in fungal speciation.</title>
        <authorList>
            <consortium name="DOE Joint Genome Institute"/>
            <person name="Vesth T.C."/>
            <person name="Nybo J."/>
            <person name="Theobald S."/>
            <person name="Brandl J."/>
            <person name="Frisvad J.C."/>
            <person name="Nielsen K.F."/>
            <person name="Lyhne E.K."/>
            <person name="Kogle M.E."/>
            <person name="Kuo A."/>
            <person name="Riley R."/>
            <person name="Clum A."/>
            <person name="Nolan M."/>
            <person name="Lipzen A."/>
            <person name="Salamov A."/>
            <person name="Henrissat B."/>
            <person name="Wiebenga A."/>
            <person name="De vries R.P."/>
            <person name="Grigoriev I.V."/>
            <person name="Mortensen U.H."/>
            <person name="Andersen M.R."/>
            <person name="Baker S.E."/>
        </authorList>
    </citation>
    <scope>NUCLEOTIDE SEQUENCE</scope>
    <source>
        <strain evidence="1">CBS 621.78</strain>
    </source>
</reference>
<accession>A0ACD1G0A6</accession>
<dbReference type="Proteomes" id="UP000249057">
    <property type="component" value="Unassembled WGS sequence"/>
</dbReference>
<sequence length="95" mass="10001">MFCAPSCDSKLRGCLTENTVVLGSCEGHRRQKSAATGTRPDLAEGSGASYHCTTPVIVGVVLSFLTYTVAGVRFHATMRRKGSLPGTGKEIQGVL</sequence>
<dbReference type="EMBL" id="KZ825371">
    <property type="protein sequence ID" value="RAH42703.1"/>
    <property type="molecule type" value="Genomic_DNA"/>
</dbReference>
<organism evidence="1 2">
    <name type="scientific">Aspergillus brunneoviolaceus CBS 621.78</name>
    <dbReference type="NCBI Taxonomy" id="1450534"/>
    <lineage>
        <taxon>Eukaryota</taxon>
        <taxon>Fungi</taxon>
        <taxon>Dikarya</taxon>
        <taxon>Ascomycota</taxon>
        <taxon>Pezizomycotina</taxon>
        <taxon>Eurotiomycetes</taxon>
        <taxon>Eurotiomycetidae</taxon>
        <taxon>Eurotiales</taxon>
        <taxon>Aspergillaceae</taxon>
        <taxon>Aspergillus</taxon>
        <taxon>Aspergillus subgen. Circumdati</taxon>
    </lineage>
</organism>
<protein>
    <submittedName>
        <fullName evidence="1">Uncharacterized protein</fullName>
    </submittedName>
</protein>
<gene>
    <name evidence="1" type="ORF">BO95DRAFT_230585</name>
</gene>
<evidence type="ECO:0000313" key="1">
    <source>
        <dbReference type="EMBL" id="RAH42703.1"/>
    </source>
</evidence>
<evidence type="ECO:0000313" key="2">
    <source>
        <dbReference type="Proteomes" id="UP000249057"/>
    </source>
</evidence>